<feature type="region of interest" description="Disordered" evidence="9">
    <location>
        <begin position="704"/>
        <end position="774"/>
    </location>
</feature>
<name>A0AAD9FRC8_PAPLA</name>
<evidence type="ECO:0000256" key="6">
    <source>
        <dbReference type="ARBA" id="ARBA00022840"/>
    </source>
</evidence>
<dbReference type="InterPro" id="IPR011009">
    <property type="entry name" value="Kinase-like_dom_sf"/>
</dbReference>
<evidence type="ECO:0000259" key="10">
    <source>
        <dbReference type="PROSITE" id="PS50011"/>
    </source>
</evidence>
<dbReference type="EC" id="2.7.11.1" evidence="1"/>
<feature type="compositionally biased region" description="Low complexity" evidence="9">
    <location>
        <begin position="439"/>
        <end position="450"/>
    </location>
</feature>
<evidence type="ECO:0000313" key="11">
    <source>
        <dbReference type="EMBL" id="KAK1924839.1"/>
    </source>
</evidence>
<keyword evidence="5 11" id="KW-0418">Kinase</keyword>
<keyword evidence="4" id="KW-0547">Nucleotide-binding</keyword>
<feature type="compositionally biased region" description="Polar residues" evidence="9">
    <location>
        <begin position="1024"/>
        <end position="1040"/>
    </location>
</feature>
<reference evidence="11" key="1">
    <citation type="submission" date="2023-02" db="EMBL/GenBank/DDBJ databases">
        <title>Identification and recombinant expression of a fungal hydrolase from Papiliotrema laurentii that hydrolyzes apple cutin and clears colloidal polyester polyurethane.</title>
        <authorList>
            <consortium name="DOE Joint Genome Institute"/>
            <person name="Roman V.A."/>
            <person name="Bojanowski C."/>
            <person name="Crable B.R."/>
            <person name="Wagner D.N."/>
            <person name="Hung C.S."/>
            <person name="Nadeau L.J."/>
            <person name="Schratz L."/>
            <person name="Haridas S."/>
            <person name="Pangilinan J."/>
            <person name="Lipzen A."/>
            <person name="Na H."/>
            <person name="Yan M."/>
            <person name="Ng V."/>
            <person name="Grigoriev I.V."/>
            <person name="Spatafora J.W."/>
            <person name="Barlow D."/>
            <person name="Biffinger J."/>
            <person name="Kelley-Loughnane N."/>
            <person name="Varaljay V.A."/>
            <person name="Crookes-Goodson W.J."/>
        </authorList>
    </citation>
    <scope>NUCLEOTIDE SEQUENCE</scope>
    <source>
        <strain evidence="11">5307AH</strain>
    </source>
</reference>
<evidence type="ECO:0000256" key="5">
    <source>
        <dbReference type="ARBA" id="ARBA00022777"/>
    </source>
</evidence>
<evidence type="ECO:0000256" key="9">
    <source>
        <dbReference type="SAM" id="MobiDB-lite"/>
    </source>
</evidence>
<sequence>MYTQAQSPPAPSGLYRSPPPQGPPYRVSPVSLPPRPPYTFSPPPPGQQGVPYQPNVSTRGQHPPYPPYSGQRPPNPHANVPPTKHKGTLAPGQLVQVGEHIVRVERYLSEGGYAHVYLTTSEKPIYPPAKQSKGRWGERGYTQHCLKRIAFQDEKVWADVRKEIEVMKALPPNPHLTQYLGSAHTKSPRGGYEVYILMEFCSGGGIIDLLNKRLRDRLKEIEILNIFTDVCEAVAAMHASKQPLLHRDLKIENVLSSPSGQPPTPQRPTPLIFKLCDFGSTTFPATSPPSTKLESEALALDLNKNTTLQYRSPEMVEPMLGHAIGLPSDVWALGVLLYKLCYYTTPFEEHGTLAIVNAKYTFPQYPMYSPRLQHLIASMLVEQPLRRPTVFEVLKQAHEMSGTRPEIDYPTPSRALGHTSSSRPPQQVQPNPANLLDFTSSTSPVSSTPVMQPTIASTVHPQRRGRPTPKQNTYQHQAGSPNPPTIDVESSYRSAPKLQVTGEAKKTQEAGQTSPKSGTVDAFGLPSQVRATSKSASGFSDSFAALSPPTKDRDALRHPSRGFTDAFTGDVVPNNNGNQPRAAHPPGAPASFGLPRRASPTSVPTIHRESSRSSVPTVDGDTSFETRFPSIETLSSTDSFSPADTSTQKPDATSATMSPPPMIAKPSYKGNLTGGDMANHHVASGWTVPQPRSTHVTGTAFKGLQDDLLSPGPVPAIPTSSSFGSAPAGRDYFDSVETKSLRSPSLSAKSPLPEDLLTGNDETLGGATLRGARPTPLLKSAPQAISHLPQTTPTSGQSRASLPEASRPPETLAPKPSGHIDSQEWSPLEDLRATSKNSSSQKDDVSSDEEGPESAVRRPVSAQQRRHSPSAEAEDDLAKLRIRAEGSSRSNTTETTESRPSRRPVSMFDMSYPPGAIRSGGLKTPSPDRSPVEGSAGVDRPRHVRKGSINDIVSRYESLATPAVASSITSKAGKKPSVAAKPASLRQSTMETTKPSSSAPPPKPAKPDVMKPTAVRHGEAPQATAWSRASSGRAFPTSQRPAEFARPSSPGDRTNGSSSRSSSPDKQQSVNSLIQRWNQGSVGEKKTVKKSGYI</sequence>
<feature type="domain" description="Protein kinase" evidence="10">
    <location>
        <begin position="102"/>
        <end position="401"/>
    </location>
</feature>
<comment type="catalytic activity">
    <reaction evidence="8">
        <text>L-seryl-[protein] + ATP = O-phospho-L-seryl-[protein] + ADP + H(+)</text>
        <dbReference type="Rhea" id="RHEA:17989"/>
        <dbReference type="Rhea" id="RHEA-COMP:9863"/>
        <dbReference type="Rhea" id="RHEA-COMP:11604"/>
        <dbReference type="ChEBI" id="CHEBI:15378"/>
        <dbReference type="ChEBI" id="CHEBI:29999"/>
        <dbReference type="ChEBI" id="CHEBI:30616"/>
        <dbReference type="ChEBI" id="CHEBI:83421"/>
        <dbReference type="ChEBI" id="CHEBI:456216"/>
        <dbReference type="EC" id="2.7.11.1"/>
    </reaction>
</comment>
<feature type="region of interest" description="Disordered" evidence="9">
    <location>
        <begin position="787"/>
        <end position="1094"/>
    </location>
</feature>
<feature type="region of interest" description="Disordered" evidence="9">
    <location>
        <begin position="1"/>
        <end position="89"/>
    </location>
</feature>
<comment type="caution">
    <text evidence="11">The sequence shown here is derived from an EMBL/GenBank/DDBJ whole genome shotgun (WGS) entry which is preliminary data.</text>
</comment>
<feature type="region of interest" description="Disordered" evidence="9">
    <location>
        <begin position="401"/>
        <end position="662"/>
    </location>
</feature>
<feature type="compositionally biased region" description="Polar residues" evidence="9">
    <location>
        <begin position="418"/>
        <end position="432"/>
    </location>
</feature>
<evidence type="ECO:0000256" key="1">
    <source>
        <dbReference type="ARBA" id="ARBA00012513"/>
    </source>
</evidence>
<dbReference type="SUPFAM" id="SSF56112">
    <property type="entry name" value="Protein kinase-like (PK-like)"/>
    <property type="match status" value="1"/>
</dbReference>
<feature type="compositionally biased region" description="Polar residues" evidence="9">
    <location>
        <begin position="469"/>
        <end position="480"/>
    </location>
</feature>
<dbReference type="EMBL" id="JAODAN010000004">
    <property type="protein sequence ID" value="KAK1924839.1"/>
    <property type="molecule type" value="Genomic_DNA"/>
</dbReference>
<gene>
    <name evidence="11" type="ORF">DB88DRAFT_239299</name>
</gene>
<keyword evidence="12" id="KW-1185">Reference proteome</keyword>
<comment type="catalytic activity">
    <reaction evidence="7">
        <text>L-threonyl-[protein] + ATP = O-phospho-L-threonyl-[protein] + ADP + H(+)</text>
        <dbReference type="Rhea" id="RHEA:46608"/>
        <dbReference type="Rhea" id="RHEA-COMP:11060"/>
        <dbReference type="Rhea" id="RHEA-COMP:11605"/>
        <dbReference type="ChEBI" id="CHEBI:15378"/>
        <dbReference type="ChEBI" id="CHEBI:30013"/>
        <dbReference type="ChEBI" id="CHEBI:30616"/>
        <dbReference type="ChEBI" id="CHEBI:61977"/>
        <dbReference type="ChEBI" id="CHEBI:456216"/>
        <dbReference type="EC" id="2.7.11.1"/>
    </reaction>
</comment>
<dbReference type="AlphaFoldDB" id="A0AAD9FRC8"/>
<keyword evidence="3" id="KW-0808">Transferase</keyword>
<dbReference type="Gene3D" id="1.10.510.10">
    <property type="entry name" value="Transferase(Phosphotransferase) domain 1"/>
    <property type="match status" value="1"/>
</dbReference>
<evidence type="ECO:0000256" key="2">
    <source>
        <dbReference type="ARBA" id="ARBA00022527"/>
    </source>
</evidence>
<feature type="compositionally biased region" description="Pro residues" evidence="9">
    <location>
        <begin position="31"/>
        <end position="46"/>
    </location>
</feature>
<dbReference type="GO" id="GO:0007015">
    <property type="term" value="P:actin filament organization"/>
    <property type="evidence" value="ECO:0007669"/>
    <property type="project" value="TreeGrafter"/>
</dbReference>
<dbReference type="Pfam" id="PF00069">
    <property type="entry name" value="Pkinase"/>
    <property type="match status" value="1"/>
</dbReference>
<evidence type="ECO:0000256" key="7">
    <source>
        <dbReference type="ARBA" id="ARBA00047899"/>
    </source>
</evidence>
<dbReference type="SMART" id="SM00220">
    <property type="entry name" value="S_TKc"/>
    <property type="match status" value="1"/>
</dbReference>
<evidence type="ECO:0000313" key="12">
    <source>
        <dbReference type="Proteomes" id="UP001182556"/>
    </source>
</evidence>
<dbReference type="GO" id="GO:0005524">
    <property type="term" value="F:ATP binding"/>
    <property type="evidence" value="ECO:0007669"/>
    <property type="project" value="UniProtKB-KW"/>
</dbReference>
<dbReference type="Proteomes" id="UP001182556">
    <property type="component" value="Unassembled WGS sequence"/>
</dbReference>
<feature type="compositionally biased region" description="Polar residues" evidence="9">
    <location>
        <begin position="529"/>
        <end position="540"/>
    </location>
</feature>
<keyword evidence="6" id="KW-0067">ATP-binding</keyword>
<evidence type="ECO:0000256" key="4">
    <source>
        <dbReference type="ARBA" id="ARBA00022741"/>
    </source>
</evidence>
<keyword evidence="2" id="KW-0723">Serine/threonine-protein kinase</keyword>
<feature type="compositionally biased region" description="Polar residues" evidence="9">
    <location>
        <begin position="788"/>
        <end position="800"/>
    </location>
</feature>
<feature type="compositionally biased region" description="Polar residues" evidence="9">
    <location>
        <begin position="632"/>
        <end position="657"/>
    </location>
</feature>
<dbReference type="GO" id="GO:0000147">
    <property type="term" value="P:actin cortical patch assembly"/>
    <property type="evidence" value="ECO:0007669"/>
    <property type="project" value="TreeGrafter"/>
</dbReference>
<dbReference type="PANTHER" id="PTHR22967:SF57">
    <property type="entry name" value="AUXILIN, ISOFORM A-RELATED"/>
    <property type="match status" value="1"/>
</dbReference>
<feature type="compositionally biased region" description="Basic and acidic residues" evidence="9">
    <location>
        <begin position="876"/>
        <end position="886"/>
    </location>
</feature>
<protein>
    <recommendedName>
        <fullName evidence="1">non-specific serine/threonine protein kinase</fullName>
        <ecNumber evidence="1">2.7.11.1</ecNumber>
    </recommendedName>
</protein>
<evidence type="ECO:0000256" key="8">
    <source>
        <dbReference type="ARBA" id="ARBA00048679"/>
    </source>
</evidence>
<feature type="compositionally biased region" description="Basic and acidic residues" evidence="9">
    <location>
        <begin position="731"/>
        <end position="740"/>
    </location>
</feature>
<dbReference type="GO" id="GO:0005737">
    <property type="term" value="C:cytoplasm"/>
    <property type="evidence" value="ECO:0007669"/>
    <property type="project" value="TreeGrafter"/>
</dbReference>
<dbReference type="InterPro" id="IPR000719">
    <property type="entry name" value="Prot_kinase_dom"/>
</dbReference>
<organism evidence="11 12">
    <name type="scientific">Papiliotrema laurentii</name>
    <name type="common">Cryptococcus laurentii</name>
    <dbReference type="NCBI Taxonomy" id="5418"/>
    <lineage>
        <taxon>Eukaryota</taxon>
        <taxon>Fungi</taxon>
        <taxon>Dikarya</taxon>
        <taxon>Basidiomycota</taxon>
        <taxon>Agaricomycotina</taxon>
        <taxon>Tremellomycetes</taxon>
        <taxon>Tremellales</taxon>
        <taxon>Rhynchogastremaceae</taxon>
        <taxon>Papiliotrema</taxon>
    </lineage>
</organism>
<dbReference type="PANTHER" id="PTHR22967">
    <property type="entry name" value="SERINE/THREONINE PROTEIN KINASE"/>
    <property type="match status" value="1"/>
</dbReference>
<feature type="compositionally biased region" description="Polar residues" evidence="9">
    <location>
        <begin position="1064"/>
        <end position="1081"/>
    </location>
</feature>
<proteinExistence type="predicted"/>
<accession>A0AAD9FRC8</accession>
<dbReference type="PROSITE" id="PS50011">
    <property type="entry name" value="PROTEIN_KINASE_DOM"/>
    <property type="match status" value="1"/>
</dbReference>
<dbReference type="GO" id="GO:0004674">
    <property type="term" value="F:protein serine/threonine kinase activity"/>
    <property type="evidence" value="ECO:0007669"/>
    <property type="project" value="UniProtKB-KW"/>
</dbReference>
<evidence type="ECO:0000256" key="3">
    <source>
        <dbReference type="ARBA" id="ARBA00022679"/>
    </source>
</evidence>